<evidence type="ECO:0000256" key="1">
    <source>
        <dbReference type="SAM" id="MobiDB-lite"/>
    </source>
</evidence>
<sequence>MGTFIWTLTIAAGAALAWRLTHKSGQVAANSSAAGTVSMTRDTAAAAASGSPAAIARTAVPDAAEEPIDGWTYSAADTAATDPPVEDQYIEDIAVAPHATPIDPGSEPSPWRIRKTAPASPAEPAPAGNRPDAGQKGTQMQDKGREGNAADGKDLPQDAGYDESEWDGDEGERLVDPDARDGEPRD</sequence>
<protein>
    <submittedName>
        <fullName evidence="2">Uncharacterized protein</fullName>
    </submittedName>
</protein>
<comment type="caution">
    <text evidence="2">The sequence shown here is derived from an EMBL/GenBank/DDBJ whole genome shotgun (WGS) entry which is preliminary data.</text>
</comment>
<proteinExistence type="predicted"/>
<feature type="compositionally biased region" description="Low complexity" evidence="1">
    <location>
        <begin position="117"/>
        <end position="127"/>
    </location>
</feature>
<accession>A0A7X6HE88</accession>
<organism evidence="2 3">
    <name type="scientific">Arthrobacter mobilis</name>
    <dbReference type="NCBI Taxonomy" id="2724944"/>
    <lineage>
        <taxon>Bacteria</taxon>
        <taxon>Bacillati</taxon>
        <taxon>Actinomycetota</taxon>
        <taxon>Actinomycetes</taxon>
        <taxon>Micrococcales</taxon>
        <taxon>Micrococcaceae</taxon>
        <taxon>Arthrobacter</taxon>
    </lineage>
</organism>
<dbReference type="RefSeq" id="WP_168485981.1">
    <property type="nucleotide sequence ID" value="NZ_JAAZSQ010000006.1"/>
</dbReference>
<keyword evidence="3" id="KW-1185">Reference proteome</keyword>
<feature type="region of interest" description="Disordered" evidence="1">
    <location>
        <begin position="85"/>
        <end position="186"/>
    </location>
</feature>
<reference evidence="2 3" key="1">
    <citation type="submission" date="2020-04" db="EMBL/GenBank/DDBJ databases">
        <title>Arthrobacter sp. nov.</title>
        <authorList>
            <person name="Liu S."/>
        </authorList>
    </citation>
    <scope>NUCLEOTIDE SEQUENCE [LARGE SCALE GENOMIC DNA]</scope>
    <source>
        <strain evidence="2 3">E918</strain>
    </source>
</reference>
<feature type="compositionally biased region" description="Acidic residues" evidence="1">
    <location>
        <begin position="160"/>
        <end position="170"/>
    </location>
</feature>
<evidence type="ECO:0000313" key="2">
    <source>
        <dbReference type="EMBL" id="NKX54644.1"/>
    </source>
</evidence>
<dbReference type="Proteomes" id="UP000544090">
    <property type="component" value="Unassembled WGS sequence"/>
</dbReference>
<dbReference type="AlphaFoldDB" id="A0A7X6HE88"/>
<gene>
    <name evidence="2" type="ORF">HGG74_08860</name>
</gene>
<feature type="compositionally biased region" description="Basic and acidic residues" evidence="1">
    <location>
        <begin position="142"/>
        <end position="156"/>
    </location>
</feature>
<name>A0A7X6HE88_9MICC</name>
<evidence type="ECO:0000313" key="3">
    <source>
        <dbReference type="Proteomes" id="UP000544090"/>
    </source>
</evidence>
<dbReference type="EMBL" id="JAAZSQ010000006">
    <property type="protein sequence ID" value="NKX54644.1"/>
    <property type="molecule type" value="Genomic_DNA"/>
</dbReference>
<feature type="compositionally biased region" description="Basic and acidic residues" evidence="1">
    <location>
        <begin position="171"/>
        <end position="186"/>
    </location>
</feature>